<feature type="compositionally biased region" description="Low complexity" evidence="1">
    <location>
        <begin position="24"/>
        <end position="36"/>
    </location>
</feature>
<reference evidence="2 3" key="1">
    <citation type="submission" date="2019-05" db="EMBL/GenBank/DDBJ databases">
        <title>Another draft genome of Portunus trituberculatus and its Hox gene families provides insights of decapod evolution.</title>
        <authorList>
            <person name="Jeong J.-H."/>
            <person name="Song I."/>
            <person name="Kim S."/>
            <person name="Choi T."/>
            <person name="Kim D."/>
            <person name="Ryu S."/>
            <person name="Kim W."/>
        </authorList>
    </citation>
    <scope>NUCLEOTIDE SEQUENCE [LARGE SCALE GENOMIC DNA]</scope>
    <source>
        <tissue evidence="2">Muscle</tissue>
    </source>
</reference>
<evidence type="ECO:0000313" key="2">
    <source>
        <dbReference type="EMBL" id="MPC21648.1"/>
    </source>
</evidence>
<comment type="caution">
    <text evidence="2">The sequence shown here is derived from an EMBL/GenBank/DDBJ whole genome shotgun (WGS) entry which is preliminary data.</text>
</comment>
<evidence type="ECO:0000313" key="3">
    <source>
        <dbReference type="Proteomes" id="UP000324222"/>
    </source>
</evidence>
<dbReference type="EMBL" id="VSRR010000999">
    <property type="protein sequence ID" value="MPC21648.1"/>
    <property type="molecule type" value="Genomic_DNA"/>
</dbReference>
<gene>
    <name evidence="2" type="ORF">E2C01_014640</name>
</gene>
<proteinExistence type="predicted"/>
<dbReference type="Proteomes" id="UP000324222">
    <property type="component" value="Unassembled WGS sequence"/>
</dbReference>
<accession>A0A5B7DJR7</accession>
<dbReference type="AlphaFoldDB" id="A0A5B7DJR7"/>
<organism evidence="2 3">
    <name type="scientific">Portunus trituberculatus</name>
    <name type="common">Swimming crab</name>
    <name type="synonym">Neptunus trituberculatus</name>
    <dbReference type="NCBI Taxonomy" id="210409"/>
    <lineage>
        <taxon>Eukaryota</taxon>
        <taxon>Metazoa</taxon>
        <taxon>Ecdysozoa</taxon>
        <taxon>Arthropoda</taxon>
        <taxon>Crustacea</taxon>
        <taxon>Multicrustacea</taxon>
        <taxon>Malacostraca</taxon>
        <taxon>Eumalacostraca</taxon>
        <taxon>Eucarida</taxon>
        <taxon>Decapoda</taxon>
        <taxon>Pleocyemata</taxon>
        <taxon>Brachyura</taxon>
        <taxon>Eubrachyura</taxon>
        <taxon>Portunoidea</taxon>
        <taxon>Portunidae</taxon>
        <taxon>Portuninae</taxon>
        <taxon>Portunus</taxon>
    </lineage>
</organism>
<protein>
    <submittedName>
        <fullName evidence="2">Uncharacterized protein</fullName>
    </submittedName>
</protein>
<name>A0A5B7DJR7_PORTR</name>
<sequence>MEGNEGRQVGQLEVGAAKAGRVKQQQQRQQQQQQQRLGGRMRSGYLQRLRRNVPPLPLLRWPASPYHHTRQP</sequence>
<evidence type="ECO:0000256" key="1">
    <source>
        <dbReference type="SAM" id="MobiDB-lite"/>
    </source>
</evidence>
<keyword evidence="3" id="KW-1185">Reference proteome</keyword>
<feature type="region of interest" description="Disordered" evidence="1">
    <location>
        <begin position="1"/>
        <end position="72"/>
    </location>
</feature>